<sequence>MKAVLVIAALTLCAGAAFAQDKVQPPTVTITIGTGKTTAVVSWTAPGDACTNATVAEYDVRWSSSAITECNFTSATQFANIPSPSSPGSDECEDLGGATGSRATRSCGTPGSPEVLCP</sequence>
<keyword evidence="2" id="KW-0732">Signal</keyword>
<reference evidence="3 4" key="1">
    <citation type="submission" date="2020-04" db="EMBL/GenBank/DDBJ databases">
        <title>Metagenomic profiling of ammonia- and methane-oxidizing microorganisms in a Dutch drinking water treatment plant.</title>
        <authorList>
            <person name="Poghosyan L."/>
            <person name="Leucker S."/>
        </authorList>
    </citation>
    <scope>NUCLEOTIDE SEQUENCE [LARGE SCALE GENOMIC DNA]</scope>
    <source>
        <strain evidence="3">S-RSF-IL-03</strain>
    </source>
</reference>
<protein>
    <recommendedName>
        <fullName evidence="5">Fibronectin type-III domain-containing protein</fullName>
    </recommendedName>
</protein>
<evidence type="ECO:0000256" key="1">
    <source>
        <dbReference type="SAM" id="MobiDB-lite"/>
    </source>
</evidence>
<dbReference type="AlphaFoldDB" id="A0A849SQJ5"/>
<feature type="chain" id="PRO_5032584445" description="Fibronectin type-III domain-containing protein" evidence="2">
    <location>
        <begin position="20"/>
        <end position="118"/>
    </location>
</feature>
<name>A0A849SQJ5_UNCEI</name>
<gene>
    <name evidence="3" type="ORF">HOP12_08770</name>
</gene>
<dbReference type="Proteomes" id="UP000580839">
    <property type="component" value="Unassembled WGS sequence"/>
</dbReference>
<evidence type="ECO:0000313" key="4">
    <source>
        <dbReference type="Proteomes" id="UP000580839"/>
    </source>
</evidence>
<feature type="signal peptide" evidence="2">
    <location>
        <begin position="1"/>
        <end position="19"/>
    </location>
</feature>
<comment type="caution">
    <text evidence="3">The sequence shown here is derived from an EMBL/GenBank/DDBJ whole genome shotgun (WGS) entry which is preliminary data.</text>
</comment>
<proteinExistence type="predicted"/>
<dbReference type="EMBL" id="JABFRW010000103">
    <property type="protein sequence ID" value="NOT34245.1"/>
    <property type="molecule type" value="Genomic_DNA"/>
</dbReference>
<evidence type="ECO:0000256" key="2">
    <source>
        <dbReference type="SAM" id="SignalP"/>
    </source>
</evidence>
<evidence type="ECO:0008006" key="5">
    <source>
        <dbReference type="Google" id="ProtNLM"/>
    </source>
</evidence>
<accession>A0A849SQJ5</accession>
<evidence type="ECO:0000313" key="3">
    <source>
        <dbReference type="EMBL" id="NOT34245.1"/>
    </source>
</evidence>
<feature type="region of interest" description="Disordered" evidence="1">
    <location>
        <begin position="81"/>
        <end position="118"/>
    </location>
</feature>
<organism evidence="3 4">
    <name type="scientific">Eiseniibacteriota bacterium</name>
    <dbReference type="NCBI Taxonomy" id="2212470"/>
    <lineage>
        <taxon>Bacteria</taxon>
        <taxon>Candidatus Eiseniibacteriota</taxon>
    </lineage>
</organism>